<feature type="domain" description="VPS13-like middle region" evidence="3">
    <location>
        <begin position="10"/>
        <end position="366"/>
    </location>
</feature>
<dbReference type="PANTHER" id="PTHR16166:SF93">
    <property type="entry name" value="INTERMEMBRANE LIPID TRANSFER PROTEIN VPS13"/>
    <property type="match status" value="1"/>
</dbReference>
<dbReference type="GO" id="GO:0045053">
    <property type="term" value="P:protein retention in Golgi apparatus"/>
    <property type="evidence" value="ECO:0007669"/>
    <property type="project" value="TreeGrafter"/>
</dbReference>
<feature type="region of interest" description="Disordered" evidence="2">
    <location>
        <begin position="43"/>
        <end position="72"/>
    </location>
</feature>
<dbReference type="OrthoDB" id="428159at2759"/>
<dbReference type="Pfam" id="PF25036">
    <property type="entry name" value="VPS13_VAB"/>
    <property type="match status" value="1"/>
</dbReference>
<dbReference type="InterPro" id="IPR056747">
    <property type="entry name" value="VPS13-like_M"/>
</dbReference>
<dbReference type="GO" id="GO:0045324">
    <property type="term" value="P:late endosome to vacuole transport"/>
    <property type="evidence" value="ECO:0007669"/>
    <property type="project" value="TreeGrafter"/>
</dbReference>
<keyword evidence="6" id="KW-1185">Reference proteome</keyword>
<dbReference type="GeneID" id="30033958"/>
<reference evidence="5 6" key="1">
    <citation type="submission" date="2016-02" db="EMBL/GenBank/DDBJ databases">
        <title>Complete genome sequence and transcriptome regulation of the pentose utilising yeast Sugiyamaella lignohabitans.</title>
        <authorList>
            <person name="Bellasio M."/>
            <person name="Peymann A."/>
            <person name="Valli M."/>
            <person name="Sipitzky M."/>
            <person name="Graf A."/>
            <person name="Sauer M."/>
            <person name="Marx H."/>
            <person name="Mattanovich D."/>
        </authorList>
    </citation>
    <scope>NUCLEOTIDE SEQUENCE [LARGE SCALE GENOMIC DNA]</scope>
    <source>
        <strain evidence="5 6">CBS 10342</strain>
    </source>
</reference>
<feature type="domain" description="Vacuolar protein sorting-associated protein 13 VPS13 adaptor binding" evidence="4">
    <location>
        <begin position="437"/>
        <end position="725"/>
    </location>
</feature>
<evidence type="ECO:0000259" key="4">
    <source>
        <dbReference type="Pfam" id="PF25036"/>
    </source>
</evidence>
<dbReference type="RefSeq" id="XP_018736970.1">
    <property type="nucleotide sequence ID" value="XM_018879014.1"/>
</dbReference>
<comment type="similarity">
    <text evidence="1">Belongs to the VPS13 family.</text>
</comment>
<dbReference type="AlphaFoldDB" id="A0A167EV14"/>
<dbReference type="PANTHER" id="PTHR16166">
    <property type="entry name" value="VACUOLAR PROTEIN SORTING-ASSOCIATED PROTEIN VPS13"/>
    <property type="match status" value="1"/>
</dbReference>
<organism evidence="5 6">
    <name type="scientific">Sugiyamaella lignohabitans</name>
    <dbReference type="NCBI Taxonomy" id="796027"/>
    <lineage>
        <taxon>Eukaryota</taxon>
        <taxon>Fungi</taxon>
        <taxon>Dikarya</taxon>
        <taxon>Ascomycota</taxon>
        <taxon>Saccharomycotina</taxon>
        <taxon>Dipodascomycetes</taxon>
        <taxon>Dipodascales</taxon>
        <taxon>Trichomonascaceae</taxon>
        <taxon>Sugiyamaella</taxon>
    </lineage>
</organism>
<evidence type="ECO:0000256" key="2">
    <source>
        <dbReference type="SAM" id="MobiDB-lite"/>
    </source>
</evidence>
<dbReference type="GO" id="GO:0007005">
    <property type="term" value="P:mitochondrion organization"/>
    <property type="evidence" value="ECO:0007669"/>
    <property type="project" value="TreeGrafter"/>
</dbReference>
<dbReference type="EMBL" id="CP014503">
    <property type="protein sequence ID" value="ANB14493.1"/>
    <property type="molecule type" value="Genomic_DNA"/>
</dbReference>
<dbReference type="Pfam" id="PF25033">
    <property type="entry name" value="VPS13_M"/>
    <property type="match status" value="1"/>
</dbReference>
<name>A0A167EV14_9ASCO</name>
<accession>A0A167EV14</accession>
<evidence type="ECO:0000313" key="6">
    <source>
        <dbReference type="Proteomes" id="UP000189580"/>
    </source>
</evidence>
<proteinExistence type="inferred from homology"/>
<evidence type="ECO:0000313" key="5">
    <source>
        <dbReference type="EMBL" id="ANB14493.1"/>
    </source>
</evidence>
<evidence type="ECO:0000256" key="1">
    <source>
        <dbReference type="ARBA" id="ARBA00006545"/>
    </source>
</evidence>
<feature type="compositionally biased region" description="Acidic residues" evidence="2">
    <location>
        <begin position="54"/>
        <end position="64"/>
    </location>
</feature>
<dbReference type="InterPro" id="IPR009543">
    <property type="entry name" value="VPS13_VAB"/>
</dbReference>
<feature type="region of interest" description="Disordered" evidence="2">
    <location>
        <begin position="205"/>
        <end position="250"/>
    </location>
</feature>
<dbReference type="GO" id="GO:0006623">
    <property type="term" value="P:protein targeting to vacuole"/>
    <property type="evidence" value="ECO:0007669"/>
    <property type="project" value="TreeGrafter"/>
</dbReference>
<evidence type="ECO:0000259" key="3">
    <source>
        <dbReference type="Pfam" id="PF25033"/>
    </source>
</evidence>
<protein>
    <submittedName>
        <fullName evidence="5">Membrane morphogenesis protein VPS13</fullName>
    </submittedName>
</protein>
<dbReference type="KEGG" id="slb:AWJ20_2086"/>
<sequence>MCKVTQYDNRYDILLTIDSPQMILALDYLFALKGFIDFGMSSEGGEDEVSKVEEIEDTEEESEDTSAASNSDSGMSFSYHINVVDFSVILLADPSLENTEALVFKAEQLVLSQRATTTLAVSKVGMFLCDMSHFEEERLRVLDDFSMTASVDTTGSDATHQLSSVQVSVEPLVLRLSLRDVVLVSNIIQKASALSEGESKITEVEDSDAPTYSRFSKTEKRKIGGNSKRRPSAVATKSSANGHHRRNSSVSKKLALPRVKVVRGEEMTADFEGLRLVVIGAAHELPVLDMSVKPFSISARSWSSDLRVDLATESFVNVFNPSKSAWEPLVETWDIGLNISRSTDVTNTFVNVYSRKPIEVTLTSQTIELLSKSIDFVSANSGNDDLLLRPRDSDAPYCIRNETGYPIEVWSDSDKDTNEPQVKRIEDGQDIPWRFHDWHELRENLSTDLQKLMLGVSLKDSSYDDIRAVSVTSEGEHLHILHRNSQRTGHRLLCDIKLENYHKKITFRSALNVTNSTHINIHVSTKSDPNQMWTLKPSESRAIPISLVHECNLVVMPDRQLGFDWSNTAIYWKDLLEAPGSLSCETLPGKPHSFFHFHIEADFNKSLPITWGYPYMTVNICAPVEIVNLLPYDFDFEIVSKNTTGKRVGWKNSLRKGETSPVHVVKRSDLLLLKVHPATAGYTESEFAIINVPNHGIYKGKFSREKVMTTHSTDGVQTLNLRIHYL</sequence>
<dbReference type="Proteomes" id="UP000189580">
    <property type="component" value="Chromosome b"/>
</dbReference>
<gene>
    <name evidence="5" type="primary">VPS13</name>
    <name evidence="5" type="ORF">AWJ20_2086</name>
</gene>
<dbReference type="InterPro" id="IPR026847">
    <property type="entry name" value="VPS13"/>
</dbReference>